<sequence length="698" mass="77104">MATERSLGALLRSLQAPSYAQDGLSLLPTATSLLAVLKNPLNITLLSSQLLAAPAIWDQPVDLHLCRRIISVFNTASMAILQSEESEDPRIPWGGPGPKKLDREEWVKAVVGGADEKSPRWRHLLLICGVLLGFEGQDRQGLPWNVRKKLESALVTAAQFALEELDPRDETAGRCVTMVLNYSFQLISDVERERLDYDRLLPVMVQTTYFSPEGFESAYFLGSVDQDIIQTPSKRFAWPPQASTVQRVTAIASSPLISALGPLSRLIAHAVESARDPRLVARSVDQIADFVRTMMVQWRQNKLSEVDKAEELEFLEPESLRDTIPGLWKLLRNCLYSVVIILRAVLGRVINDHTLASDKSAPFISMQALHILRNLYFISSRVGQNSSSQHTFVTLAAVDVLAQYPDLTENFLKSIKPSEIGQIPAHPLERCLDLYFLNISELFTTVVSPKFSEDLLIQAAMPYLPAGGNNHLLEIFEAAHSLALAVFAIPNNAAVAAKHLPFYIDNLFAVFPTNLSGRQFRLAFKTVLQVTAPPSPIANRQPLLPSILLEVLYDRALNNASTTPLPPSLQPPSISPDPDMAKEAPVLLSEQAYLTLALIDSLCFLRVEDLEEWLPLTANLINAIAAAEMRRACVERFWDALCNGEMDVERAHYCVTWWSTKGGREMILLGADDTNAQGDGQGAFMSGALGPVAPESKL</sequence>
<dbReference type="Pfam" id="PF26001">
    <property type="entry name" value="Pex8"/>
    <property type="match status" value="1"/>
</dbReference>
<dbReference type="AlphaFoldDB" id="A0A3D8SW01"/>
<dbReference type="STRING" id="1810919.A0A3D8SW01"/>
<evidence type="ECO:0000313" key="1">
    <source>
        <dbReference type="EMBL" id="RDW90492.1"/>
    </source>
</evidence>
<dbReference type="PANTHER" id="PTHR39214">
    <property type="entry name" value="MICROBODY (PEROXISOME) BIOGENESIS PROTEIN PEROXIN 8 (EUROFUNG)"/>
    <property type="match status" value="1"/>
</dbReference>
<gene>
    <name evidence="1" type="ORF">DSM5745_02267</name>
</gene>
<organism evidence="1 2">
    <name type="scientific">Aspergillus mulundensis</name>
    <dbReference type="NCBI Taxonomy" id="1810919"/>
    <lineage>
        <taxon>Eukaryota</taxon>
        <taxon>Fungi</taxon>
        <taxon>Dikarya</taxon>
        <taxon>Ascomycota</taxon>
        <taxon>Pezizomycotina</taxon>
        <taxon>Eurotiomycetes</taxon>
        <taxon>Eurotiomycetidae</taxon>
        <taxon>Eurotiales</taxon>
        <taxon>Aspergillaceae</taxon>
        <taxon>Aspergillus</taxon>
        <taxon>Aspergillus subgen. Nidulantes</taxon>
    </lineage>
</organism>
<dbReference type="GeneID" id="38112637"/>
<dbReference type="PROSITE" id="PS00289">
    <property type="entry name" value="PTX_1"/>
    <property type="match status" value="1"/>
</dbReference>
<dbReference type="InterPro" id="IPR055334">
    <property type="entry name" value="PEX8-like"/>
</dbReference>
<comment type="caution">
    <text evidence="1">The sequence shown here is derived from an EMBL/GenBank/DDBJ whole genome shotgun (WGS) entry which is preliminary data.</text>
</comment>
<name>A0A3D8SW01_9EURO</name>
<keyword evidence="2" id="KW-1185">Reference proteome</keyword>
<protein>
    <submittedName>
        <fullName evidence="1">Microbody (Peroxisome) biogenesis protein peroxin 8</fullName>
    </submittedName>
</protein>
<proteinExistence type="predicted"/>
<accession>A0A3D8SW01</accession>
<dbReference type="Proteomes" id="UP000256690">
    <property type="component" value="Unassembled WGS sequence"/>
</dbReference>
<evidence type="ECO:0000313" key="2">
    <source>
        <dbReference type="Proteomes" id="UP000256690"/>
    </source>
</evidence>
<dbReference type="OrthoDB" id="2357318at2759"/>
<dbReference type="InterPro" id="IPR030476">
    <property type="entry name" value="Pentaxin_CS"/>
</dbReference>
<dbReference type="RefSeq" id="XP_026607446.1">
    <property type="nucleotide sequence ID" value="XM_026744283.1"/>
</dbReference>
<dbReference type="PANTHER" id="PTHR39214:SF1">
    <property type="entry name" value="MICROBODY (PEROXISOME) BIOGENESIS PROTEIN PEROXIN 8 (EUROFUNG)"/>
    <property type="match status" value="1"/>
</dbReference>
<dbReference type="EMBL" id="PVWQ01000002">
    <property type="protein sequence ID" value="RDW90492.1"/>
    <property type="molecule type" value="Genomic_DNA"/>
</dbReference>
<reference evidence="1 2" key="1">
    <citation type="journal article" date="2018" name="IMA Fungus">
        <title>IMA Genome-F 9: Draft genome sequence of Annulohypoxylon stygium, Aspergillus mulundensis, Berkeleyomyces basicola (syn. Thielaviopsis basicola), Ceratocystis smalleyi, two Cercospora beticola strains, Coleophoma cylindrospora, Fusarium fracticaudum, Phialophora cf. hyalina, and Morchella septimelata.</title>
        <authorList>
            <person name="Wingfield B.D."/>
            <person name="Bills G.F."/>
            <person name="Dong Y."/>
            <person name="Huang W."/>
            <person name="Nel W.J."/>
            <person name="Swalarsk-Parry B.S."/>
            <person name="Vaghefi N."/>
            <person name="Wilken P.M."/>
            <person name="An Z."/>
            <person name="de Beer Z.W."/>
            <person name="De Vos L."/>
            <person name="Chen L."/>
            <person name="Duong T.A."/>
            <person name="Gao Y."/>
            <person name="Hammerbacher A."/>
            <person name="Kikkert J.R."/>
            <person name="Li Y."/>
            <person name="Li H."/>
            <person name="Li K."/>
            <person name="Li Q."/>
            <person name="Liu X."/>
            <person name="Ma X."/>
            <person name="Naidoo K."/>
            <person name="Pethybridge S.J."/>
            <person name="Sun J."/>
            <person name="Steenkamp E.T."/>
            <person name="van der Nest M.A."/>
            <person name="van Wyk S."/>
            <person name="Wingfield M.J."/>
            <person name="Xiong C."/>
            <person name="Yue Q."/>
            <person name="Zhang X."/>
        </authorList>
    </citation>
    <scope>NUCLEOTIDE SEQUENCE [LARGE SCALE GENOMIC DNA]</scope>
    <source>
        <strain evidence="1 2">DSM 5745</strain>
    </source>
</reference>